<comment type="caution">
    <text evidence="2">The sequence shown here is derived from an EMBL/GenBank/DDBJ whole genome shotgun (WGS) entry which is preliminary data.</text>
</comment>
<dbReference type="Gene3D" id="1.10.10.10">
    <property type="entry name" value="Winged helix-like DNA-binding domain superfamily/Winged helix DNA-binding domain"/>
    <property type="match status" value="1"/>
</dbReference>
<name>A0A3M2M1P1_9ACTN</name>
<organism evidence="2 3">
    <name type="scientific">Streptomyces triticirhizae</name>
    <dbReference type="NCBI Taxonomy" id="2483353"/>
    <lineage>
        <taxon>Bacteria</taxon>
        <taxon>Bacillati</taxon>
        <taxon>Actinomycetota</taxon>
        <taxon>Actinomycetes</taxon>
        <taxon>Kitasatosporales</taxon>
        <taxon>Streptomycetaceae</taxon>
        <taxon>Streptomyces</taxon>
    </lineage>
</organism>
<feature type="region of interest" description="Disordered" evidence="1">
    <location>
        <begin position="1"/>
        <end position="35"/>
    </location>
</feature>
<protein>
    <submittedName>
        <fullName evidence="2">GntR family transcriptional regulator</fullName>
    </submittedName>
</protein>
<dbReference type="Proteomes" id="UP000278673">
    <property type="component" value="Unassembled WGS sequence"/>
</dbReference>
<evidence type="ECO:0000313" key="2">
    <source>
        <dbReference type="EMBL" id="RMI43541.1"/>
    </source>
</evidence>
<gene>
    <name evidence="2" type="ORF">EBN88_06975</name>
</gene>
<reference evidence="2 3" key="1">
    <citation type="submission" date="2018-10" db="EMBL/GenBank/DDBJ databases">
        <title>Isolation, diversity and antifungal activity of actinobacteria from wheat.</title>
        <authorList>
            <person name="Han C."/>
        </authorList>
    </citation>
    <scope>NUCLEOTIDE SEQUENCE [LARGE SCALE GENOMIC DNA]</scope>
    <source>
        <strain evidence="2 3">NEAU-YY642</strain>
    </source>
</reference>
<dbReference type="AlphaFoldDB" id="A0A3M2M1P1"/>
<dbReference type="RefSeq" id="WP_122182935.1">
    <property type="nucleotide sequence ID" value="NZ_RFFJ01000023.1"/>
</dbReference>
<evidence type="ECO:0000256" key="1">
    <source>
        <dbReference type="SAM" id="MobiDB-lite"/>
    </source>
</evidence>
<evidence type="ECO:0000313" key="3">
    <source>
        <dbReference type="Proteomes" id="UP000278673"/>
    </source>
</evidence>
<keyword evidence="3" id="KW-1185">Reference proteome</keyword>
<proteinExistence type="predicted"/>
<feature type="compositionally biased region" description="Basic and acidic residues" evidence="1">
    <location>
        <begin position="1"/>
        <end position="17"/>
    </location>
</feature>
<dbReference type="InterPro" id="IPR036388">
    <property type="entry name" value="WH-like_DNA-bd_sf"/>
</dbReference>
<dbReference type="EMBL" id="RFFJ01000023">
    <property type="protein sequence ID" value="RMI43541.1"/>
    <property type="molecule type" value="Genomic_DNA"/>
</dbReference>
<accession>A0A3M2M1P1</accession>
<sequence>MTESARRIADELRDRVTSGELAPGDRFPASGSLVETAPQHTVPVPVRRSFVLVADAPAVPAERQRPELCGLAAPADDERHRQ</sequence>